<sequence>SDYEVFRNASKNLTSEYIYGFIPNILNEKQWQTEGIDLLDYESRVSYGCKLLGYSEKQGCKP</sequence>
<evidence type="ECO:0000313" key="2">
    <source>
        <dbReference type="Proteomes" id="UP000029629"/>
    </source>
</evidence>
<proteinExistence type="predicted"/>
<dbReference type="Proteomes" id="UP000029629">
    <property type="component" value="Unassembled WGS sequence"/>
</dbReference>
<feature type="non-terminal residue" evidence="1">
    <location>
        <position position="1"/>
    </location>
</feature>
<accession>A0A096A376</accession>
<gene>
    <name evidence="1" type="ORF">HMPREF2130_11560</name>
</gene>
<comment type="caution">
    <text evidence="1">The sequence shown here is derived from an EMBL/GenBank/DDBJ whole genome shotgun (WGS) entry which is preliminary data.</text>
</comment>
<keyword evidence="2" id="KW-1185">Reference proteome</keyword>
<reference evidence="1 2" key="1">
    <citation type="submission" date="2014-07" db="EMBL/GenBank/DDBJ databases">
        <authorList>
            <person name="McCorrison J."/>
            <person name="Sanka R."/>
            <person name="Torralba M."/>
            <person name="Gillis M."/>
            <person name="Haft D.H."/>
            <person name="Methe B."/>
            <person name="Sutton G."/>
            <person name="Nelson K.E."/>
        </authorList>
    </citation>
    <scope>NUCLEOTIDE SEQUENCE [LARGE SCALE GENOMIC DNA]</scope>
    <source>
        <strain evidence="1 2">DNF00040</strain>
    </source>
</reference>
<dbReference type="RefSeq" id="WP_036561249.1">
    <property type="nucleotide sequence ID" value="NZ_JRNI01000114.1"/>
</dbReference>
<name>A0A096A376_9BURK</name>
<protein>
    <submittedName>
        <fullName evidence="1">Uncharacterized protein</fullName>
    </submittedName>
</protein>
<organism evidence="1 2">
    <name type="scientific">Oligella urethralis DNF00040</name>
    <dbReference type="NCBI Taxonomy" id="1401065"/>
    <lineage>
        <taxon>Bacteria</taxon>
        <taxon>Pseudomonadati</taxon>
        <taxon>Pseudomonadota</taxon>
        <taxon>Betaproteobacteria</taxon>
        <taxon>Burkholderiales</taxon>
        <taxon>Alcaligenaceae</taxon>
        <taxon>Oligella</taxon>
    </lineage>
</organism>
<dbReference type="AlphaFoldDB" id="A0A096A376"/>
<evidence type="ECO:0000313" key="1">
    <source>
        <dbReference type="EMBL" id="KGF25202.1"/>
    </source>
</evidence>
<dbReference type="EMBL" id="JRNI01000114">
    <property type="protein sequence ID" value="KGF25202.1"/>
    <property type="molecule type" value="Genomic_DNA"/>
</dbReference>